<dbReference type="PANTHER" id="PTHR47197:SF3">
    <property type="entry name" value="DIHYDRO-HEME D1 DEHYDROGENASE"/>
    <property type="match status" value="1"/>
</dbReference>
<feature type="chain" id="PRO_5006012784" description="Cell surface protein" evidence="1">
    <location>
        <begin position="24"/>
        <end position="360"/>
    </location>
</feature>
<gene>
    <name evidence="2" type="ORF">APS56_15320</name>
</gene>
<dbReference type="EMBL" id="CP012898">
    <property type="protein sequence ID" value="ALJ06422.1"/>
    <property type="molecule type" value="Genomic_DNA"/>
</dbReference>
<name>A0A0N7HYW9_9FLAO</name>
<dbReference type="Gene3D" id="2.130.10.10">
    <property type="entry name" value="YVTN repeat-like/Quinoprotein amine dehydrogenase"/>
    <property type="match status" value="1"/>
</dbReference>
<proteinExistence type="predicted"/>
<dbReference type="PANTHER" id="PTHR47197">
    <property type="entry name" value="PROTEIN NIRF"/>
    <property type="match status" value="1"/>
</dbReference>
<accession>A0A0N7HYW9</accession>
<organism evidence="2 3">
    <name type="scientific">Pseudalgibacter alginicilyticus</name>
    <dbReference type="NCBI Taxonomy" id="1736674"/>
    <lineage>
        <taxon>Bacteria</taxon>
        <taxon>Pseudomonadati</taxon>
        <taxon>Bacteroidota</taxon>
        <taxon>Flavobacteriia</taxon>
        <taxon>Flavobacteriales</taxon>
        <taxon>Flavobacteriaceae</taxon>
        <taxon>Pseudalgibacter</taxon>
    </lineage>
</organism>
<dbReference type="AlphaFoldDB" id="A0A0N7HYW9"/>
<keyword evidence="3" id="KW-1185">Reference proteome</keyword>
<feature type="signal peptide" evidence="1">
    <location>
        <begin position="1"/>
        <end position="23"/>
    </location>
</feature>
<dbReference type="RefSeq" id="WP_054730371.1">
    <property type="nucleotide sequence ID" value="NZ_CP012898.1"/>
</dbReference>
<dbReference type="Pfam" id="PF16819">
    <property type="entry name" value="DUF5074"/>
    <property type="match status" value="1"/>
</dbReference>
<dbReference type="KEGG" id="ahz:APS56_15320"/>
<dbReference type="PROSITE" id="PS51257">
    <property type="entry name" value="PROKAR_LIPOPROTEIN"/>
    <property type="match status" value="1"/>
</dbReference>
<keyword evidence="1" id="KW-0732">Signal</keyword>
<dbReference type="Proteomes" id="UP000057981">
    <property type="component" value="Chromosome"/>
</dbReference>
<dbReference type="OrthoDB" id="9773938at2"/>
<evidence type="ECO:0000313" key="2">
    <source>
        <dbReference type="EMBL" id="ALJ06422.1"/>
    </source>
</evidence>
<dbReference type="SUPFAM" id="SSF63825">
    <property type="entry name" value="YWTD domain"/>
    <property type="match status" value="1"/>
</dbReference>
<sequence>MKTSFYKCISMLFILFVISISCTSEDRDYIAPLPEGDYSQGVFILNEGGYGYSNASVSFLDVDGQDYSSIFSGVNQMTLGDVAQSIGLYGDNAYIVVNNSATIEIVNRYTFEYITTVSSDIMNPRYIAFEGNKGYITNWGDPNNVADDYVAVLNLETHLVEDKIPVVEGPEKLLIYDGTLYVAHKGGYGWGHTISVIDLLTKNVTSSIPVGDVPDDMLIDDGKLYVISSGKGDYTLDETPGMLHKINISDNSIEKTLTFPEKRHPRFLDINNEMLYYTIDNEVYTISTDDFVLSETPLFSPEDDGLDLLYGFKIHNDIIYLADAKDYVSKGAVFMYNLRGLLQNTFLVQIIPNSFYFNNI</sequence>
<dbReference type="InterPro" id="IPR015943">
    <property type="entry name" value="WD40/YVTN_repeat-like_dom_sf"/>
</dbReference>
<evidence type="ECO:0008006" key="4">
    <source>
        <dbReference type="Google" id="ProtNLM"/>
    </source>
</evidence>
<reference evidence="2 3" key="1">
    <citation type="submission" date="2015-10" db="EMBL/GenBank/DDBJ databases">
        <authorList>
            <person name="Gilbert D.G."/>
        </authorList>
    </citation>
    <scope>NUCLEOTIDE SEQUENCE [LARGE SCALE GENOMIC DNA]</scope>
    <source>
        <strain evidence="3">HZ-22</strain>
    </source>
</reference>
<dbReference type="InterPro" id="IPR051200">
    <property type="entry name" value="Host-pathogen_enzymatic-act"/>
</dbReference>
<dbReference type="InterPro" id="IPR031815">
    <property type="entry name" value="DUF5074"/>
</dbReference>
<protein>
    <recommendedName>
        <fullName evidence="4">Cell surface protein</fullName>
    </recommendedName>
</protein>
<evidence type="ECO:0000256" key="1">
    <source>
        <dbReference type="SAM" id="SignalP"/>
    </source>
</evidence>
<evidence type="ECO:0000313" key="3">
    <source>
        <dbReference type="Proteomes" id="UP000057981"/>
    </source>
</evidence>
<dbReference type="STRING" id="1736674.APS56_15320"/>